<protein>
    <submittedName>
        <fullName evidence="2">Uncharacterized protein</fullName>
    </submittedName>
</protein>
<reference evidence="2" key="1">
    <citation type="submission" date="2023-10" db="EMBL/GenBank/DDBJ databases">
        <title>Genome assemblies of two species of porcelain crab, Petrolisthes cinctipes and Petrolisthes manimaculis (Anomura: Porcellanidae).</title>
        <authorList>
            <person name="Angst P."/>
        </authorList>
    </citation>
    <scope>NUCLEOTIDE SEQUENCE</scope>
    <source>
        <strain evidence="2">PB745_01</strain>
        <tissue evidence="2">Gill</tissue>
    </source>
</reference>
<evidence type="ECO:0000313" key="3">
    <source>
        <dbReference type="Proteomes" id="UP001286313"/>
    </source>
</evidence>
<comment type="caution">
    <text evidence="2">The sequence shown here is derived from an EMBL/GenBank/DDBJ whole genome shotgun (WGS) entry which is preliminary data.</text>
</comment>
<evidence type="ECO:0000313" key="2">
    <source>
        <dbReference type="EMBL" id="KAK3868172.1"/>
    </source>
</evidence>
<proteinExistence type="predicted"/>
<feature type="region of interest" description="Disordered" evidence="1">
    <location>
        <begin position="1"/>
        <end position="21"/>
    </location>
</feature>
<gene>
    <name evidence="2" type="ORF">Pcinc_026415</name>
</gene>
<sequence>MRPKPSFRQQVSQPHTLLSPDRPCHFHMLLCCLQEEDVAGTTAAAAGSQGTTAGLTSPSSAPGGRFWRRGPWYAQMGRVFATFLSRICPCRCPTKP</sequence>
<organism evidence="2 3">
    <name type="scientific">Petrolisthes cinctipes</name>
    <name type="common">Flat porcelain crab</name>
    <dbReference type="NCBI Taxonomy" id="88211"/>
    <lineage>
        <taxon>Eukaryota</taxon>
        <taxon>Metazoa</taxon>
        <taxon>Ecdysozoa</taxon>
        <taxon>Arthropoda</taxon>
        <taxon>Crustacea</taxon>
        <taxon>Multicrustacea</taxon>
        <taxon>Malacostraca</taxon>
        <taxon>Eumalacostraca</taxon>
        <taxon>Eucarida</taxon>
        <taxon>Decapoda</taxon>
        <taxon>Pleocyemata</taxon>
        <taxon>Anomura</taxon>
        <taxon>Galatheoidea</taxon>
        <taxon>Porcellanidae</taxon>
        <taxon>Petrolisthes</taxon>
    </lineage>
</organism>
<feature type="compositionally biased region" description="Polar residues" evidence="1">
    <location>
        <begin position="7"/>
        <end position="16"/>
    </location>
</feature>
<feature type="region of interest" description="Disordered" evidence="1">
    <location>
        <begin position="43"/>
        <end position="62"/>
    </location>
</feature>
<dbReference type="EMBL" id="JAWQEG010003067">
    <property type="protein sequence ID" value="KAK3868172.1"/>
    <property type="molecule type" value="Genomic_DNA"/>
</dbReference>
<dbReference type="AlphaFoldDB" id="A0AAE1F7E9"/>
<feature type="compositionally biased region" description="Low complexity" evidence="1">
    <location>
        <begin position="43"/>
        <end position="54"/>
    </location>
</feature>
<keyword evidence="3" id="KW-1185">Reference proteome</keyword>
<name>A0AAE1F7E9_PETCI</name>
<dbReference type="Proteomes" id="UP001286313">
    <property type="component" value="Unassembled WGS sequence"/>
</dbReference>
<evidence type="ECO:0000256" key="1">
    <source>
        <dbReference type="SAM" id="MobiDB-lite"/>
    </source>
</evidence>
<accession>A0AAE1F7E9</accession>